<dbReference type="InterPro" id="IPR024096">
    <property type="entry name" value="NO_sig/Golgi_transp_ligand-bd"/>
</dbReference>
<dbReference type="SUPFAM" id="SSF111126">
    <property type="entry name" value="Ligand-binding domain in the NO signalling and Golgi transport"/>
    <property type="match status" value="1"/>
</dbReference>
<dbReference type="Proteomes" id="UP000266292">
    <property type="component" value="Chromosome"/>
</dbReference>
<name>A0A1X9YQY1_9BACT</name>
<evidence type="ECO:0000313" key="2">
    <source>
        <dbReference type="EMBL" id="ARS35254.1"/>
    </source>
</evidence>
<keyword evidence="3" id="KW-1185">Reference proteome</keyword>
<evidence type="ECO:0000259" key="1">
    <source>
        <dbReference type="Pfam" id="PF07700"/>
    </source>
</evidence>
<sequence length="209" mass="24427">MQGSSTTTSFKTQMNNNFNGDYMHGSIFVFLKRFVENSYDFSTWIRLSEETGINRTMYQMNEMYPVQELTAVVEALSTLSGKDKYQVLEEFGTFLVTDLLLIFKKFVDPSWGTFEMIQYTEQYLHGAVRRQDERTNPPRLFVTKVNKNLLVVDYYSKRRMASIAVGIIKGITIYFNEAADYKVWPVTDLEAERVQIRLERLQETPQQQA</sequence>
<dbReference type="AlphaFoldDB" id="A0A1X9YQY1"/>
<protein>
    <recommendedName>
        <fullName evidence="1">Heme NO-binding domain-containing protein</fullName>
    </recommendedName>
</protein>
<feature type="domain" description="Heme NO-binding" evidence="1">
    <location>
        <begin position="25"/>
        <end position="182"/>
    </location>
</feature>
<organism evidence="2 3">
    <name type="scientific">Pontibacter actiniarum</name>
    <dbReference type="NCBI Taxonomy" id="323450"/>
    <lineage>
        <taxon>Bacteria</taxon>
        <taxon>Pseudomonadati</taxon>
        <taxon>Bacteroidota</taxon>
        <taxon>Cytophagia</taxon>
        <taxon>Cytophagales</taxon>
        <taxon>Hymenobacteraceae</taxon>
        <taxon>Pontibacter</taxon>
    </lineage>
</organism>
<accession>A0A1X9YQY1</accession>
<dbReference type="STRING" id="709015.GCA_000472485_01460"/>
<evidence type="ECO:0000313" key="3">
    <source>
        <dbReference type="Proteomes" id="UP000266292"/>
    </source>
</evidence>
<gene>
    <name evidence="2" type="ORF">CA264_07275</name>
</gene>
<dbReference type="KEGG" id="pact:CA264_07275"/>
<proteinExistence type="predicted"/>
<dbReference type="InterPro" id="IPR011644">
    <property type="entry name" value="Heme_NO-bd"/>
</dbReference>
<dbReference type="GO" id="GO:0020037">
    <property type="term" value="F:heme binding"/>
    <property type="evidence" value="ECO:0007669"/>
    <property type="project" value="InterPro"/>
</dbReference>
<dbReference type="EMBL" id="CP021235">
    <property type="protein sequence ID" value="ARS35254.1"/>
    <property type="molecule type" value="Genomic_DNA"/>
</dbReference>
<dbReference type="Gene3D" id="3.90.1520.10">
    <property type="entry name" value="H-NOX domain"/>
    <property type="match status" value="1"/>
</dbReference>
<dbReference type="OrthoDB" id="7266652at2"/>
<dbReference type="InterPro" id="IPR038158">
    <property type="entry name" value="H-NOX_domain_sf"/>
</dbReference>
<reference evidence="3" key="1">
    <citation type="submission" date="2017-05" db="EMBL/GenBank/DDBJ databases">
        <authorList>
            <person name="Ray J."/>
            <person name="Price M."/>
            <person name="Deutschbauer A."/>
        </authorList>
    </citation>
    <scope>NUCLEOTIDE SEQUENCE [LARGE SCALE GENOMIC DNA]</scope>
    <source>
        <strain evidence="3">DSM 19842</strain>
    </source>
</reference>
<dbReference type="Pfam" id="PF07700">
    <property type="entry name" value="HNOB"/>
    <property type="match status" value="1"/>
</dbReference>